<evidence type="ECO:0000256" key="2">
    <source>
        <dbReference type="ARBA" id="ARBA00022438"/>
    </source>
</evidence>
<keyword evidence="2 6" id="KW-0031">Aminopeptidase</keyword>
<keyword evidence="3 6" id="KW-0645">Protease</keyword>
<dbReference type="PATRIC" id="fig|178901.13.peg.129"/>
<feature type="chain" id="PRO_5023153744" description="Dipeptidyl-peptidase" evidence="6">
    <location>
        <begin position="31"/>
        <end position="699"/>
    </location>
</feature>
<protein>
    <recommendedName>
        <fullName evidence="6">Dipeptidyl-peptidase</fullName>
        <ecNumber evidence="6">3.4.14.-</ecNumber>
    </recommendedName>
</protein>
<dbReference type="InterPro" id="IPR043504">
    <property type="entry name" value="Peptidase_S1_PA_chymotrypsin"/>
</dbReference>
<feature type="signal peptide" evidence="6">
    <location>
        <begin position="1"/>
        <end position="30"/>
    </location>
</feature>
<evidence type="ECO:0000256" key="6">
    <source>
        <dbReference type="RuleBase" id="RU366067"/>
    </source>
</evidence>
<comment type="caution">
    <text evidence="7">The sequence shown here is derived from an EMBL/GenBank/DDBJ whole genome shotgun (WGS) entry which is preliminary data.</text>
</comment>
<accession>A0A149RJY0</accession>
<keyword evidence="6" id="KW-0720">Serine protease</keyword>
<proteinExistence type="inferred from homology"/>
<dbReference type="SUPFAM" id="SSF50494">
    <property type="entry name" value="Trypsin-like serine proteases"/>
    <property type="match status" value="1"/>
</dbReference>
<gene>
    <name evidence="7" type="ORF">AD933_13470</name>
</gene>
<dbReference type="PANTHER" id="PTHR38469">
    <property type="entry name" value="PERIPLASMIC PEPTIDASE SUBFAMILY S1B"/>
    <property type="match status" value="1"/>
</dbReference>
<dbReference type="GO" id="GO:0006508">
    <property type="term" value="P:proteolysis"/>
    <property type="evidence" value="ECO:0007669"/>
    <property type="project" value="UniProtKB-KW"/>
</dbReference>
<evidence type="ECO:0000256" key="4">
    <source>
        <dbReference type="ARBA" id="ARBA00022729"/>
    </source>
</evidence>
<dbReference type="InterPro" id="IPR009003">
    <property type="entry name" value="Peptidase_S1_PA"/>
</dbReference>
<dbReference type="EMBL" id="LHZF01000174">
    <property type="protein sequence ID" value="KXV14252.1"/>
    <property type="molecule type" value="Genomic_DNA"/>
</dbReference>
<keyword evidence="4 6" id="KW-0732">Signal</keyword>
<dbReference type="Gene3D" id="2.40.10.10">
    <property type="entry name" value="Trypsin-like serine proteases"/>
    <property type="match status" value="1"/>
</dbReference>
<sequence>MSSFFKRSLLPLAVLACAPAVLPSIPFAHADEGMWTMDHLPADLMKQRYGFTPTAAWTERVTKASARLALGCSASFVSADGLVMTNHHCANECLQQLSGKGKNYFQDGYSAKSPADEQRCPAMELNQLDSITDVTDRMQTALRGKDGAAYTTARQAEESAIEKECAKDDPKKWRCDVISLYHGGRTALYRYRRYQDVRMVMAPDQNAAFFGGDPDNFNFPRYDLDMAFMRVYENGKPAKVDAFLPFDAAGPKEGELVFTSGNPGSTEREVPLADLEFSRNVTVPFIVDNYSALDGALWQYSRESTAHHQEAQERVFGIENNLKVYRGRVDVLSDPKLLDAKAKSEASLRDWINADPKRKEAYGDPWAKNAQALAVKKRIFKPYVMLEGAFGIQGELFQYAKLLVRAASERQKPDAERLTAYHDARLPALEAELGSTAPVYPDLEKTELAFSLTKLRQVLGADDEMVKLVLGKAAPDELAETLVKGTKLADPKVRLALWKGGADAIAASKDPMIVLARSIEPQTRALRKQMDDEVAAPSRQASEAMAKARFERDGVSSYPDATFTQRLSFGQVKGWDENGKAVPAFTYFSGLYERATGSDPFKLTKPWLDAKAHVNMKTPYDFVSTNDIIGGNSGSPVIDSQGHAVGLIFDGNIHSLGGDFYYDETTNRAVAVDTAAIMEALKVVYKNQALANELSQGHL</sequence>
<dbReference type="PANTHER" id="PTHR38469:SF1">
    <property type="entry name" value="PERIPLASMIC PEPTIDASE SUBFAMILY S1B"/>
    <property type="match status" value="1"/>
</dbReference>
<keyword evidence="5 6" id="KW-0378">Hydrolase</keyword>
<evidence type="ECO:0000313" key="8">
    <source>
        <dbReference type="Proteomes" id="UP000075526"/>
    </source>
</evidence>
<evidence type="ECO:0000256" key="5">
    <source>
        <dbReference type="ARBA" id="ARBA00022801"/>
    </source>
</evidence>
<reference evidence="7 8" key="1">
    <citation type="submission" date="2015-06" db="EMBL/GenBank/DDBJ databases">
        <title>Improved classification and identification of acetic acid bacteria using matrix-assisted laser desorption/ionization time-of-flight mass spectrometry; Gluconobacter nephelii and Gluconobacter uchimurae are later heterotypic synonyms of Gluconobacter japonicus and Gluconobacter oxydans, respectively.</title>
        <authorList>
            <person name="Li L."/>
            <person name="Cleenwerck I."/>
            <person name="De Vuyst L."/>
            <person name="Vandamme P."/>
        </authorList>
    </citation>
    <scope>NUCLEOTIDE SEQUENCE [LARGE SCALE GENOMIC DNA]</scope>
    <source>
        <strain evidence="7 8">LMG 1552</strain>
    </source>
</reference>
<dbReference type="GO" id="GO:0008239">
    <property type="term" value="F:dipeptidyl-peptidase activity"/>
    <property type="evidence" value="ECO:0007669"/>
    <property type="project" value="UniProtKB-UniRule"/>
</dbReference>
<comment type="similarity">
    <text evidence="1 6">Belongs to the peptidase S46 family.</text>
</comment>
<dbReference type="RefSeq" id="WP_061508950.1">
    <property type="nucleotide sequence ID" value="NZ_LHZF01000174.1"/>
</dbReference>
<organism evidence="7 8">
    <name type="scientific">Acetobacter malorum</name>
    <dbReference type="NCBI Taxonomy" id="178901"/>
    <lineage>
        <taxon>Bacteria</taxon>
        <taxon>Pseudomonadati</taxon>
        <taxon>Pseudomonadota</taxon>
        <taxon>Alphaproteobacteria</taxon>
        <taxon>Acetobacterales</taxon>
        <taxon>Acetobacteraceae</taxon>
        <taxon>Acetobacter</taxon>
    </lineage>
</organism>
<name>A0A149RJY0_9PROT</name>
<evidence type="ECO:0000313" key="7">
    <source>
        <dbReference type="EMBL" id="KXV14252.1"/>
    </source>
</evidence>
<dbReference type="GO" id="GO:0070009">
    <property type="term" value="F:serine-type aminopeptidase activity"/>
    <property type="evidence" value="ECO:0007669"/>
    <property type="project" value="UniProtKB-UniRule"/>
</dbReference>
<dbReference type="AlphaFoldDB" id="A0A149RJY0"/>
<dbReference type="InterPro" id="IPR019500">
    <property type="entry name" value="Pep_S46"/>
</dbReference>
<dbReference type="GO" id="GO:0043171">
    <property type="term" value="P:peptide catabolic process"/>
    <property type="evidence" value="ECO:0007669"/>
    <property type="project" value="UniProtKB-UniRule"/>
</dbReference>
<evidence type="ECO:0000256" key="3">
    <source>
        <dbReference type="ARBA" id="ARBA00022670"/>
    </source>
</evidence>
<dbReference type="Proteomes" id="UP000075526">
    <property type="component" value="Unassembled WGS sequence"/>
</dbReference>
<evidence type="ECO:0000256" key="1">
    <source>
        <dbReference type="ARBA" id="ARBA00010491"/>
    </source>
</evidence>
<comment type="function">
    <text evidence="6">Catalyzes the removal of dipeptides from the N-terminus of oligopeptides.</text>
</comment>
<dbReference type="Pfam" id="PF10459">
    <property type="entry name" value="Peptidase_S46"/>
    <property type="match status" value="1"/>
</dbReference>
<dbReference type="EC" id="3.4.14.-" evidence="6"/>